<dbReference type="InterPro" id="IPR046335">
    <property type="entry name" value="LacI/GalR-like_sensor"/>
</dbReference>
<evidence type="ECO:0000313" key="5">
    <source>
        <dbReference type="EMBL" id="SDG77543.1"/>
    </source>
</evidence>
<evidence type="ECO:0000256" key="1">
    <source>
        <dbReference type="ARBA" id="ARBA00023015"/>
    </source>
</evidence>
<feature type="domain" description="HTH lacI-type" evidence="4">
    <location>
        <begin position="6"/>
        <end position="60"/>
    </location>
</feature>
<dbReference type="SUPFAM" id="SSF47413">
    <property type="entry name" value="lambda repressor-like DNA-binding domains"/>
    <property type="match status" value="1"/>
</dbReference>
<evidence type="ECO:0000313" key="6">
    <source>
        <dbReference type="Proteomes" id="UP000199492"/>
    </source>
</evidence>
<dbReference type="Gene3D" id="3.40.50.2300">
    <property type="match status" value="2"/>
</dbReference>
<dbReference type="OrthoDB" id="9768806at2"/>
<reference evidence="6" key="1">
    <citation type="submission" date="2016-10" db="EMBL/GenBank/DDBJ databases">
        <authorList>
            <person name="Varghese N."/>
            <person name="Submissions S."/>
        </authorList>
    </citation>
    <scope>NUCLEOTIDE SEQUENCE [LARGE SCALE GENOMIC DNA]</scope>
    <source>
        <strain evidence="6">DSM 15363</strain>
    </source>
</reference>
<dbReference type="Gene3D" id="1.10.260.40">
    <property type="entry name" value="lambda repressor-like DNA-binding domains"/>
    <property type="match status" value="1"/>
</dbReference>
<dbReference type="STRING" id="262004.SAMN04489796_101553"/>
<dbReference type="GO" id="GO:0000976">
    <property type="term" value="F:transcription cis-regulatory region binding"/>
    <property type="evidence" value="ECO:0007669"/>
    <property type="project" value="TreeGrafter"/>
</dbReference>
<protein>
    <submittedName>
        <fullName evidence="5">Transcriptional regulator, LacI family</fullName>
    </submittedName>
</protein>
<evidence type="ECO:0000256" key="2">
    <source>
        <dbReference type="ARBA" id="ARBA00023125"/>
    </source>
</evidence>
<dbReference type="RefSeq" id="WP_092466051.1">
    <property type="nucleotide sequence ID" value="NZ_FNCZ01000001.1"/>
</dbReference>
<accession>A0A1G7X036</accession>
<dbReference type="PANTHER" id="PTHR30146:SF109">
    <property type="entry name" value="HTH-TYPE TRANSCRIPTIONAL REGULATOR GALS"/>
    <property type="match status" value="1"/>
</dbReference>
<dbReference type="SMART" id="SM00354">
    <property type="entry name" value="HTH_LACI"/>
    <property type="match status" value="1"/>
</dbReference>
<proteinExistence type="predicted"/>
<dbReference type="AlphaFoldDB" id="A0A1G7X036"/>
<organism evidence="5 6">
    <name type="scientific">Winogradskyella thalassocola</name>
    <dbReference type="NCBI Taxonomy" id="262004"/>
    <lineage>
        <taxon>Bacteria</taxon>
        <taxon>Pseudomonadati</taxon>
        <taxon>Bacteroidota</taxon>
        <taxon>Flavobacteriia</taxon>
        <taxon>Flavobacteriales</taxon>
        <taxon>Flavobacteriaceae</taxon>
        <taxon>Winogradskyella</taxon>
    </lineage>
</organism>
<dbReference type="Pfam" id="PF00356">
    <property type="entry name" value="LacI"/>
    <property type="match status" value="1"/>
</dbReference>
<dbReference type="InterPro" id="IPR000843">
    <property type="entry name" value="HTH_LacI"/>
</dbReference>
<dbReference type="InterPro" id="IPR028082">
    <property type="entry name" value="Peripla_BP_I"/>
</dbReference>
<evidence type="ECO:0000259" key="4">
    <source>
        <dbReference type="PROSITE" id="PS50932"/>
    </source>
</evidence>
<gene>
    <name evidence="5" type="ORF">SAMN04489796_101553</name>
</gene>
<dbReference type="GO" id="GO:0003700">
    <property type="term" value="F:DNA-binding transcription factor activity"/>
    <property type="evidence" value="ECO:0007669"/>
    <property type="project" value="TreeGrafter"/>
</dbReference>
<dbReference type="EMBL" id="FNCZ01000001">
    <property type="protein sequence ID" value="SDG77543.1"/>
    <property type="molecule type" value="Genomic_DNA"/>
</dbReference>
<keyword evidence="2" id="KW-0238">DNA-binding</keyword>
<keyword evidence="6" id="KW-1185">Reference proteome</keyword>
<dbReference type="Pfam" id="PF13377">
    <property type="entry name" value="Peripla_BP_3"/>
    <property type="match status" value="1"/>
</dbReference>
<dbReference type="SUPFAM" id="SSF53822">
    <property type="entry name" value="Periplasmic binding protein-like I"/>
    <property type="match status" value="1"/>
</dbReference>
<dbReference type="Proteomes" id="UP000199492">
    <property type="component" value="Unassembled WGS sequence"/>
</dbReference>
<dbReference type="CDD" id="cd01392">
    <property type="entry name" value="HTH_LacI"/>
    <property type="match status" value="1"/>
</dbReference>
<keyword evidence="3" id="KW-0804">Transcription</keyword>
<sequence>MQNNKVTIHDIAKSLNLDSSTVSRALNDSPRVIQKTKDIVLAKATEMGYQRNHLASSLRKNKTNTLGVIVPRISRHFFSSVISGIEETAYEAGYTVIICQSLEQFNREKKIVNTLMGQRVDGVLMSISMETKDYKHLEVLKKQGIQLVFFDRHCDIPNYSNVLIDDFKGGFEATEHLILKGCKNIAHFSGPQNLEIYKNRFNGYKHALSKHGLPFIEEFVFPSKLMEEDGRKNSEKLLALPNPIDGLFSANDVAAIGAMKYLTSKGVKIPEDIAIVGFSNEPISTVINPALTTINQPGIEMGKAATELLLKHIAKENGALDSQTIIMDSNLIERQSSKK</sequence>
<dbReference type="PANTHER" id="PTHR30146">
    <property type="entry name" value="LACI-RELATED TRANSCRIPTIONAL REPRESSOR"/>
    <property type="match status" value="1"/>
</dbReference>
<name>A0A1G7X036_9FLAO</name>
<dbReference type="InterPro" id="IPR010982">
    <property type="entry name" value="Lambda_DNA-bd_dom_sf"/>
</dbReference>
<keyword evidence="1" id="KW-0805">Transcription regulation</keyword>
<dbReference type="CDD" id="cd06267">
    <property type="entry name" value="PBP1_LacI_sugar_binding-like"/>
    <property type="match status" value="1"/>
</dbReference>
<dbReference type="PROSITE" id="PS50932">
    <property type="entry name" value="HTH_LACI_2"/>
    <property type="match status" value="1"/>
</dbReference>
<evidence type="ECO:0000256" key="3">
    <source>
        <dbReference type="ARBA" id="ARBA00023163"/>
    </source>
</evidence>